<organism evidence="3 4">
    <name type="scientific">Micromonospora deserti</name>
    <dbReference type="NCBI Taxonomy" id="2070366"/>
    <lineage>
        <taxon>Bacteria</taxon>
        <taxon>Bacillati</taxon>
        <taxon>Actinomycetota</taxon>
        <taxon>Actinomycetes</taxon>
        <taxon>Micromonosporales</taxon>
        <taxon>Micromonosporaceae</taxon>
        <taxon>Micromonospora</taxon>
    </lineage>
</organism>
<dbReference type="SUPFAM" id="SSF55961">
    <property type="entry name" value="Bet v1-like"/>
    <property type="match status" value="1"/>
</dbReference>
<dbReference type="OrthoDB" id="268331at2"/>
<dbReference type="Pfam" id="PF08327">
    <property type="entry name" value="AHSA1"/>
    <property type="match status" value="1"/>
</dbReference>
<evidence type="ECO:0000259" key="2">
    <source>
        <dbReference type="Pfam" id="PF08327"/>
    </source>
</evidence>
<dbReference type="EMBL" id="POUB01000188">
    <property type="protein sequence ID" value="PZF92016.1"/>
    <property type="molecule type" value="Genomic_DNA"/>
</dbReference>
<dbReference type="InterPro" id="IPR023393">
    <property type="entry name" value="START-like_dom_sf"/>
</dbReference>
<evidence type="ECO:0000256" key="1">
    <source>
        <dbReference type="ARBA" id="ARBA00006817"/>
    </source>
</evidence>
<comment type="caution">
    <text evidence="3">The sequence shown here is derived from an EMBL/GenBank/DDBJ whole genome shotgun (WGS) entry which is preliminary data.</text>
</comment>
<accession>A0A2W2D400</accession>
<dbReference type="Proteomes" id="UP000248749">
    <property type="component" value="Unassembled WGS sequence"/>
</dbReference>
<protein>
    <submittedName>
        <fullName evidence="3">ATPase</fullName>
    </submittedName>
</protein>
<dbReference type="RefSeq" id="WP_111136198.1">
    <property type="nucleotide sequence ID" value="NZ_POUB01000188.1"/>
</dbReference>
<proteinExistence type="inferred from homology"/>
<feature type="domain" description="Activator of Hsp90 ATPase homologue 1/2-like C-terminal" evidence="2">
    <location>
        <begin position="17"/>
        <end position="156"/>
    </location>
</feature>
<dbReference type="Gene3D" id="3.30.530.20">
    <property type="match status" value="1"/>
</dbReference>
<sequence>MNPAAAIPAIRRSITVDAPVDRAFRVFTESFDSWWPAGYHIGRIEVAEAVLEPREGGRWYERGTDGSECDWGRVLAWEPPHRLVLTWQITGEWQYDPDPANASEIEVRFTAAGPERSVVELEHRLLDRLVRGQAMHDAVSGDGGWAGILERFAKAVAGAA</sequence>
<dbReference type="CDD" id="cd08891">
    <property type="entry name" value="SRPBCC_CalC"/>
    <property type="match status" value="1"/>
</dbReference>
<name>A0A2W2D400_9ACTN</name>
<dbReference type="AlphaFoldDB" id="A0A2W2D400"/>
<gene>
    <name evidence="3" type="ORF">C1I99_22415</name>
</gene>
<dbReference type="InterPro" id="IPR013538">
    <property type="entry name" value="ASHA1/2-like_C"/>
</dbReference>
<comment type="similarity">
    <text evidence="1">Belongs to the AHA1 family.</text>
</comment>
<evidence type="ECO:0000313" key="4">
    <source>
        <dbReference type="Proteomes" id="UP000248749"/>
    </source>
</evidence>
<reference evidence="3 4" key="1">
    <citation type="submission" date="2018-01" db="EMBL/GenBank/DDBJ databases">
        <title>Draft genome sequence of Salinispora sp. 13K206.</title>
        <authorList>
            <person name="Sahin N."/>
            <person name="Saygin H."/>
            <person name="Ay H."/>
        </authorList>
    </citation>
    <scope>NUCLEOTIDE SEQUENCE [LARGE SCALE GENOMIC DNA]</scope>
    <source>
        <strain evidence="3 4">13K206</strain>
    </source>
</reference>
<evidence type="ECO:0000313" key="3">
    <source>
        <dbReference type="EMBL" id="PZF92016.1"/>
    </source>
</evidence>
<keyword evidence="4" id="KW-1185">Reference proteome</keyword>